<dbReference type="EMBL" id="JAPDFW010000087">
    <property type="protein sequence ID" value="KAJ5071564.1"/>
    <property type="molecule type" value="Genomic_DNA"/>
</dbReference>
<name>A0A9Q0RAB8_ANAIG</name>
<dbReference type="AlphaFoldDB" id="A0A9Q0RAB8"/>
<keyword evidence="2" id="KW-1185">Reference proteome</keyword>
<evidence type="ECO:0000313" key="1">
    <source>
        <dbReference type="EMBL" id="KAJ5071564.1"/>
    </source>
</evidence>
<gene>
    <name evidence="1" type="ORF">M0811_10196</name>
</gene>
<organism evidence="1 2">
    <name type="scientific">Anaeramoeba ignava</name>
    <name type="common">Anaerobic marine amoeba</name>
    <dbReference type="NCBI Taxonomy" id="1746090"/>
    <lineage>
        <taxon>Eukaryota</taxon>
        <taxon>Metamonada</taxon>
        <taxon>Anaeramoebidae</taxon>
        <taxon>Anaeramoeba</taxon>
    </lineage>
</organism>
<protein>
    <submittedName>
        <fullName evidence="1">Uncharacterized protein</fullName>
    </submittedName>
</protein>
<dbReference type="Proteomes" id="UP001149090">
    <property type="component" value="Unassembled WGS sequence"/>
</dbReference>
<comment type="caution">
    <text evidence="1">The sequence shown here is derived from an EMBL/GenBank/DDBJ whole genome shotgun (WGS) entry which is preliminary data.</text>
</comment>
<proteinExistence type="predicted"/>
<accession>A0A9Q0RAB8</accession>
<reference evidence="1" key="1">
    <citation type="submission" date="2022-10" db="EMBL/GenBank/DDBJ databases">
        <title>Novel sulphate-reducing endosymbionts in the free-living metamonad Anaeramoeba.</title>
        <authorList>
            <person name="Jerlstrom-Hultqvist J."/>
            <person name="Cepicka I."/>
            <person name="Gallot-Lavallee L."/>
            <person name="Salas-Leiva D."/>
            <person name="Curtis B.A."/>
            <person name="Zahonova K."/>
            <person name="Pipaliya S."/>
            <person name="Dacks J."/>
            <person name="Roger A.J."/>
        </authorList>
    </citation>
    <scope>NUCLEOTIDE SEQUENCE</scope>
    <source>
        <strain evidence="1">BMAN</strain>
    </source>
</reference>
<sequence length="112" mass="13179">MNSELDKKVEEDIRETWNELRRKVLEDEIEKRSFFPKLKIRNIMLMNEKVHGNHIIQHSFLSSKIVTLVILNDCNDTRRSIPAFFTISLKKWSICCNPSVNSCMALSHSHNH</sequence>
<evidence type="ECO:0000313" key="2">
    <source>
        <dbReference type="Proteomes" id="UP001149090"/>
    </source>
</evidence>